<dbReference type="STRING" id="561176.SAMN04488561_4734"/>
<dbReference type="AlphaFoldDB" id="A0A1H5PLK5"/>
<organism evidence="2 3">
    <name type="scientific">Jiangella alba</name>
    <dbReference type="NCBI Taxonomy" id="561176"/>
    <lineage>
        <taxon>Bacteria</taxon>
        <taxon>Bacillati</taxon>
        <taxon>Actinomycetota</taxon>
        <taxon>Actinomycetes</taxon>
        <taxon>Jiangellales</taxon>
        <taxon>Jiangellaceae</taxon>
        <taxon>Jiangella</taxon>
    </lineage>
</organism>
<accession>A0A1H5PLK5</accession>
<keyword evidence="1" id="KW-0472">Membrane</keyword>
<evidence type="ECO:0000313" key="3">
    <source>
        <dbReference type="Proteomes" id="UP000181980"/>
    </source>
</evidence>
<reference evidence="3" key="1">
    <citation type="submission" date="2016-10" db="EMBL/GenBank/DDBJ databases">
        <authorList>
            <person name="Varghese N."/>
            <person name="Submissions S."/>
        </authorList>
    </citation>
    <scope>NUCLEOTIDE SEQUENCE [LARGE SCALE GENOMIC DNA]</scope>
    <source>
        <strain evidence="3">DSM 45237</strain>
    </source>
</reference>
<gene>
    <name evidence="2" type="ORF">SAMN04488561_4734</name>
</gene>
<keyword evidence="3" id="KW-1185">Reference proteome</keyword>
<name>A0A1H5PLK5_9ACTN</name>
<evidence type="ECO:0000256" key="1">
    <source>
        <dbReference type="SAM" id="Phobius"/>
    </source>
</evidence>
<proteinExistence type="predicted"/>
<keyword evidence="1" id="KW-1133">Transmembrane helix</keyword>
<feature type="transmembrane region" description="Helical" evidence="1">
    <location>
        <begin position="67"/>
        <end position="85"/>
    </location>
</feature>
<protein>
    <submittedName>
        <fullName evidence="2">Uncharacterized protein</fullName>
    </submittedName>
</protein>
<dbReference type="Proteomes" id="UP000181980">
    <property type="component" value="Unassembled WGS sequence"/>
</dbReference>
<evidence type="ECO:0000313" key="2">
    <source>
        <dbReference type="EMBL" id="SEF14782.1"/>
    </source>
</evidence>
<dbReference type="EMBL" id="FNUC01000004">
    <property type="protein sequence ID" value="SEF14782.1"/>
    <property type="molecule type" value="Genomic_DNA"/>
</dbReference>
<keyword evidence="1" id="KW-0812">Transmembrane</keyword>
<sequence>MGRGGSAVRGVPVGSVAVRTVSRLLVLAALLLGLVAMHHVAGAGHTDGREATAAAAHAEHEPSPSGHGLAHLCLAVLTAAALVLAGRLRAARLPDVVGRPRDAFVAGWTRWARPPPRPHGAALLTSLCVQRT</sequence>